<keyword evidence="9" id="KW-1185">Reference proteome</keyword>
<gene>
    <name evidence="8" type="ORF">CCACVL1_23474</name>
</gene>
<evidence type="ECO:0000256" key="2">
    <source>
        <dbReference type="ARBA" id="ARBA00012483"/>
    </source>
</evidence>
<comment type="caution">
    <text evidence="8">The sequence shown here is derived from an EMBL/GenBank/DDBJ whole genome shotgun (WGS) entry which is preliminary data.</text>
</comment>
<dbReference type="STRING" id="210143.A0A1R3GTP5"/>
<evidence type="ECO:0000313" key="9">
    <source>
        <dbReference type="Proteomes" id="UP000188268"/>
    </source>
</evidence>
<dbReference type="GO" id="GO:0061630">
    <property type="term" value="F:ubiquitin protein ligase activity"/>
    <property type="evidence" value="ECO:0007669"/>
    <property type="project" value="UniProtKB-EC"/>
</dbReference>
<evidence type="ECO:0000256" key="1">
    <source>
        <dbReference type="ARBA" id="ARBA00000900"/>
    </source>
</evidence>
<dbReference type="EC" id="2.3.2.27" evidence="2"/>
<dbReference type="OrthoDB" id="986802at2759"/>
<evidence type="ECO:0000256" key="3">
    <source>
        <dbReference type="ARBA" id="ARBA00022723"/>
    </source>
</evidence>
<name>A0A1R3GTP5_COCAP</name>
<reference evidence="8 9" key="1">
    <citation type="submission" date="2013-09" db="EMBL/GenBank/DDBJ databases">
        <title>Corchorus capsularis genome sequencing.</title>
        <authorList>
            <person name="Alam M."/>
            <person name="Haque M.S."/>
            <person name="Islam M.S."/>
            <person name="Emdad E.M."/>
            <person name="Islam M.M."/>
            <person name="Ahmed B."/>
            <person name="Halim A."/>
            <person name="Hossen Q.M.M."/>
            <person name="Hossain M.Z."/>
            <person name="Ahmed R."/>
            <person name="Khan M.M."/>
            <person name="Islam R."/>
            <person name="Rashid M.M."/>
            <person name="Khan S.A."/>
            <person name="Rahman M.S."/>
            <person name="Alam M."/>
        </authorList>
    </citation>
    <scope>NUCLEOTIDE SEQUENCE [LARGE SCALE GENOMIC DNA]</scope>
    <source>
        <strain evidence="9">cv. CVL-1</strain>
        <tissue evidence="8">Whole seedling</tissue>
    </source>
</reference>
<dbReference type="InterPro" id="IPR011016">
    <property type="entry name" value="Znf_RING-CH"/>
</dbReference>
<dbReference type="EMBL" id="AWWV01013440">
    <property type="protein sequence ID" value="OMO61498.1"/>
    <property type="molecule type" value="Genomic_DNA"/>
</dbReference>
<proteinExistence type="predicted"/>
<dbReference type="InterPro" id="IPR013083">
    <property type="entry name" value="Znf_RING/FYVE/PHD"/>
</dbReference>
<dbReference type="PANTHER" id="PTHR15710">
    <property type="entry name" value="E3 UBIQUITIN-PROTEIN LIGASE PRAJA"/>
    <property type="match status" value="1"/>
</dbReference>
<evidence type="ECO:0000256" key="4">
    <source>
        <dbReference type="ARBA" id="ARBA00022771"/>
    </source>
</evidence>
<feature type="domain" description="RING-type" evidence="7">
    <location>
        <begin position="162"/>
        <end position="203"/>
    </location>
</feature>
<keyword evidence="5" id="KW-0862">Zinc</keyword>
<dbReference type="Gene3D" id="3.30.40.10">
    <property type="entry name" value="Zinc/RING finger domain, C3HC4 (zinc finger)"/>
    <property type="match status" value="1"/>
</dbReference>
<dbReference type="GO" id="GO:0008270">
    <property type="term" value="F:zinc ion binding"/>
    <property type="evidence" value="ECO:0007669"/>
    <property type="project" value="UniProtKB-KW"/>
</dbReference>
<dbReference type="Pfam" id="PF13639">
    <property type="entry name" value="zf-RING_2"/>
    <property type="match status" value="1"/>
</dbReference>
<comment type="catalytic activity">
    <reaction evidence="1">
        <text>S-ubiquitinyl-[E2 ubiquitin-conjugating enzyme]-L-cysteine + [acceptor protein]-L-lysine = [E2 ubiquitin-conjugating enzyme]-L-cysteine + N(6)-ubiquitinyl-[acceptor protein]-L-lysine.</text>
        <dbReference type="EC" id="2.3.2.27"/>
    </reaction>
</comment>
<organism evidence="8 9">
    <name type="scientific">Corchorus capsularis</name>
    <name type="common">Jute</name>
    <dbReference type="NCBI Taxonomy" id="210143"/>
    <lineage>
        <taxon>Eukaryota</taxon>
        <taxon>Viridiplantae</taxon>
        <taxon>Streptophyta</taxon>
        <taxon>Embryophyta</taxon>
        <taxon>Tracheophyta</taxon>
        <taxon>Spermatophyta</taxon>
        <taxon>Magnoliopsida</taxon>
        <taxon>eudicotyledons</taxon>
        <taxon>Gunneridae</taxon>
        <taxon>Pentapetalae</taxon>
        <taxon>rosids</taxon>
        <taxon>malvids</taxon>
        <taxon>Malvales</taxon>
        <taxon>Malvaceae</taxon>
        <taxon>Grewioideae</taxon>
        <taxon>Apeibeae</taxon>
        <taxon>Corchorus</taxon>
    </lineage>
</organism>
<dbReference type="Proteomes" id="UP000188268">
    <property type="component" value="Unassembled WGS sequence"/>
</dbReference>
<keyword evidence="4 6" id="KW-0863">Zinc-finger</keyword>
<evidence type="ECO:0000256" key="6">
    <source>
        <dbReference type="PROSITE-ProRule" id="PRU00175"/>
    </source>
</evidence>
<evidence type="ECO:0000313" key="8">
    <source>
        <dbReference type="EMBL" id="OMO61498.1"/>
    </source>
</evidence>
<protein>
    <recommendedName>
        <fullName evidence="2">RING-type E3 ubiquitin transferase</fullName>
        <ecNumber evidence="2">2.3.2.27</ecNumber>
    </recommendedName>
</protein>
<dbReference type="GO" id="GO:0005737">
    <property type="term" value="C:cytoplasm"/>
    <property type="evidence" value="ECO:0007669"/>
    <property type="project" value="TreeGrafter"/>
</dbReference>
<dbReference type="GO" id="GO:0016567">
    <property type="term" value="P:protein ubiquitination"/>
    <property type="evidence" value="ECO:0007669"/>
    <property type="project" value="TreeGrafter"/>
</dbReference>
<dbReference type="Gramene" id="OMO61498">
    <property type="protein sequence ID" value="OMO61498"/>
    <property type="gene ID" value="CCACVL1_23474"/>
</dbReference>
<dbReference type="SMART" id="SM00744">
    <property type="entry name" value="RINGv"/>
    <property type="match status" value="1"/>
</dbReference>
<dbReference type="OMA" id="FHEDCIE"/>
<dbReference type="PROSITE" id="PS50089">
    <property type="entry name" value="ZF_RING_2"/>
    <property type="match status" value="1"/>
</dbReference>
<evidence type="ECO:0000256" key="5">
    <source>
        <dbReference type="ARBA" id="ARBA00022833"/>
    </source>
</evidence>
<accession>A0A1R3GTP5</accession>
<dbReference type="SMART" id="SM00184">
    <property type="entry name" value="RING"/>
    <property type="match status" value="1"/>
</dbReference>
<evidence type="ECO:0000259" key="7">
    <source>
        <dbReference type="PROSITE" id="PS50089"/>
    </source>
</evidence>
<dbReference type="PANTHER" id="PTHR15710:SF59">
    <property type="entry name" value="E3 UBIQUITIN-PROTEIN LIGASE SDIR1-LIKE"/>
    <property type="match status" value="1"/>
</dbReference>
<dbReference type="AlphaFoldDB" id="A0A1R3GTP5"/>
<dbReference type="InterPro" id="IPR001841">
    <property type="entry name" value="Znf_RING"/>
</dbReference>
<keyword evidence="3" id="KW-0479">Metal-binding</keyword>
<dbReference type="SUPFAM" id="SSF57850">
    <property type="entry name" value="RING/U-box"/>
    <property type="match status" value="1"/>
</dbReference>
<sequence length="210" mass="24401">MEREEPNFILRVKPIGHDSSVIPRANSQTLFQLKIHTVLTDGNGNDVEADDFQYRSLLQDFEFGRRRHHRRVANLLRQVGWRNEDSLQFFLYAAFSDAKQELERLRGDQKISSRNRGIPTITFHVDKFVRWEVELPKPVPATKESIQALNKWLLEADTDEDCIICMEQLCSGTEVTQMPCLHLFHGDCIQKWLNTSHICPLCRHSMPIDG</sequence>